<gene>
    <name evidence="3" type="ORF">DY240_09435</name>
</gene>
<feature type="compositionally biased region" description="Basic and acidic residues" evidence="1">
    <location>
        <begin position="1"/>
        <end position="11"/>
    </location>
</feature>
<accession>A0A418KTD2</accession>
<evidence type="ECO:0000313" key="4">
    <source>
        <dbReference type="Proteomes" id="UP000284057"/>
    </source>
</evidence>
<proteinExistence type="predicted"/>
<feature type="transmembrane region" description="Helical" evidence="2">
    <location>
        <begin position="41"/>
        <end position="74"/>
    </location>
</feature>
<keyword evidence="2" id="KW-0812">Transmembrane</keyword>
<reference evidence="3 4" key="1">
    <citation type="submission" date="2018-09" db="EMBL/GenBank/DDBJ databases">
        <title>Isolation, diversity and antifungal activity of actinobacteria from wheat.</title>
        <authorList>
            <person name="Han C."/>
        </authorList>
    </citation>
    <scope>NUCLEOTIDE SEQUENCE [LARGE SCALE GENOMIC DNA]</scope>
    <source>
        <strain evidence="3 4">NEAU-YY265</strain>
    </source>
</reference>
<feature type="non-terminal residue" evidence="3">
    <location>
        <position position="1"/>
    </location>
</feature>
<protein>
    <submittedName>
        <fullName evidence="3">Uncharacterized protein</fullName>
    </submittedName>
</protein>
<dbReference type="EMBL" id="QUAL01000086">
    <property type="protein sequence ID" value="RIQ28130.1"/>
    <property type="molecule type" value="Genomic_DNA"/>
</dbReference>
<feature type="transmembrane region" description="Helical" evidence="2">
    <location>
        <begin position="138"/>
        <end position="158"/>
    </location>
</feature>
<sequence length="220" mass="23288">RVRDHRAREQPPPKPSPLAVPPPRPGGEAPASRSWRSRLAIGLGGLLLVFLIAGMPYAGAVAALLILLTGRIVWRIQRRLFERREARGAQRNDSVVAALAAPWDVVAAAVPCLAQLLVAAAGALLVGGMLDLLDAGGARTPSIGAAIVATWLVWRGPGTVRSRHGIRAILAPLDRSREVGWVVLGALFVMACGAVLIFDSFGAGWWPADLSLTDLDGWRG</sequence>
<organism evidence="3 4">
    <name type="scientific">Jiangella rhizosphaerae</name>
    <dbReference type="NCBI Taxonomy" id="2293569"/>
    <lineage>
        <taxon>Bacteria</taxon>
        <taxon>Bacillati</taxon>
        <taxon>Actinomycetota</taxon>
        <taxon>Actinomycetes</taxon>
        <taxon>Jiangellales</taxon>
        <taxon>Jiangellaceae</taxon>
        <taxon>Jiangella</taxon>
    </lineage>
</organism>
<keyword evidence="2" id="KW-0472">Membrane</keyword>
<feature type="transmembrane region" description="Helical" evidence="2">
    <location>
        <begin position="179"/>
        <end position="198"/>
    </location>
</feature>
<name>A0A418KTD2_9ACTN</name>
<comment type="caution">
    <text evidence="3">The sequence shown here is derived from an EMBL/GenBank/DDBJ whole genome shotgun (WGS) entry which is preliminary data.</text>
</comment>
<feature type="compositionally biased region" description="Pro residues" evidence="1">
    <location>
        <begin position="12"/>
        <end position="25"/>
    </location>
</feature>
<feature type="region of interest" description="Disordered" evidence="1">
    <location>
        <begin position="1"/>
        <end position="31"/>
    </location>
</feature>
<dbReference type="Proteomes" id="UP000284057">
    <property type="component" value="Unassembled WGS sequence"/>
</dbReference>
<keyword evidence="2" id="KW-1133">Transmembrane helix</keyword>
<evidence type="ECO:0000256" key="2">
    <source>
        <dbReference type="SAM" id="Phobius"/>
    </source>
</evidence>
<keyword evidence="4" id="KW-1185">Reference proteome</keyword>
<feature type="transmembrane region" description="Helical" evidence="2">
    <location>
        <begin position="95"/>
        <end position="126"/>
    </location>
</feature>
<dbReference type="AlphaFoldDB" id="A0A418KTD2"/>
<evidence type="ECO:0000256" key="1">
    <source>
        <dbReference type="SAM" id="MobiDB-lite"/>
    </source>
</evidence>
<evidence type="ECO:0000313" key="3">
    <source>
        <dbReference type="EMBL" id="RIQ28130.1"/>
    </source>
</evidence>